<protein>
    <recommendedName>
        <fullName evidence="7">Endolytic murein transglycosylase</fullName>
        <ecNumber evidence="7">4.2.2.29</ecNumber>
    </recommendedName>
    <alternativeName>
        <fullName evidence="7">Peptidoglycan lytic transglycosylase</fullName>
    </alternativeName>
    <alternativeName>
        <fullName evidence="7">Peptidoglycan polymerization terminase</fullName>
    </alternativeName>
</protein>
<keyword evidence="4 7" id="KW-0472">Membrane</keyword>
<keyword evidence="6 7" id="KW-0961">Cell wall biogenesis/degradation</keyword>
<evidence type="ECO:0000256" key="2">
    <source>
        <dbReference type="ARBA" id="ARBA00022692"/>
    </source>
</evidence>
<feature type="site" description="Important for catalytic activity" evidence="7">
    <location>
        <position position="212"/>
    </location>
</feature>
<keyword evidence="9" id="KW-1185">Reference proteome</keyword>
<dbReference type="AlphaFoldDB" id="A0A9X2WGQ6"/>
<accession>A0A9X2WGQ6</accession>
<dbReference type="HAMAP" id="MF_02065">
    <property type="entry name" value="MltG"/>
    <property type="match status" value="1"/>
</dbReference>
<name>A0A9X2WGQ6_9GAMM</name>
<keyword evidence="1 7" id="KW-1003">Cell membrane</keyword>
<evidence type="ECO:0000313" key="9">
    <source>
        <dbReference type="Proteomes" id="UP001147830"/>
    </source>
</evidence>
<dbReference type="PANTHER" id="PTHR30518">
    <property type="entry name" value="ENDOLYTIC MUREIN TRANSGLYCOSYLASE"/>
    <property type="match status" value="1"/>
</dbReference>
<reference evidence="8" key="1">
    <citation type="journal article" date="2022" name="Front. Microbiol.">
        <title>Genome-based taxonomic rearrangement of Oceanobacter-related bacteria including the description of Thalassolituus hydrocarbonoclasticus sp. nov. and Thalassolituus pacificus sp. nov. and emended description of the genus Thalassolituus.</title>
        <authorList>
            <person name="Dong C."/>
            <person name="Wei L."/>
            <person name="Wang J."/>
            <person name="Lai Q."/>
            <person name="Huang Z."/>
            <person name="Shao Z."/>
        </authorList>
    </citation>
    <scope>NUCLEOTIDE SEQUENCE</scope>
    <source>
        <strain evidence="8">59MF3M-4</strain>
    </source>
</reference>
<dbReference type="GO" id="GO:0008932">
    <property type="term" value="F:lytic endotransglycosylase activity"/>
    <property type="evidence" value="ECO:0007669"/>
    <property type="project" value="UniProtKB-UniRule"/>
</dbReference>
<evidence type="ECO:0000313" key="8">
    <source>
        <dbReference type="EMBL" id="MCT7359755.1"/>
    </source>
</evidence>
<comment type="function">
    <text evidence="7">Functions as a peptidoglycan terminase that cleaves nascent peptidoglycan strands endolytically to terminate their elongation.</text>
</comment>
<dbReference type="Gene3D" id="3.30.1490.480">
    <property type="entry name" value="Endolytic murein transglycosylase"/>
    <property type="match status" value="1"/>
</dbReference>
<evidence type="ECO:0000256" key="3">
    <source>
        <dbReference type="ARBA" id="ARBA00022989"/>
    </source>
</evidence>
<reference evidence="8" key="2">
    <citation type="submission" date="2022-08" db="EMBL/GenBank/DDBJ databases">
        <authorList>
            <person name="Dong C."/>
        </authorList>
    </citation>
    <scope>NUCLEOTIDE SEQUENCE</scope>
    <source>
        <strain evidence="8">59MF3M-4</strain>
    </source>
</reference>
<keyword evidence="2 7" id="KW-0812">Transmembrane</keyword>
<dbReference type="FunFam" id="3.30.160.60:FF:000242">
    <property type="entry name" value="Endolytic murein transglycosylase"/>
    <property type="match status" value="1"/>
</dbReference>
<dbReference type="PANTHER" id="PTHR30518:SF2">
    <property type="entry name" value="ENDOLYTIC MUREIN TRANSGLYCOSYLASE"/>
    <property type="match status" value="1"/>
</dbReference>
<evidence type="ECO:0000256" key="6">
    <source>
        <dbReference type="ARBA" id="ARBA00023316"/>
    </source>
</evidence>
<dbReference type="RefSeq" id="WP_260976614.1">
    <property type="nucleotide sequence ID" value="NZ_JAOANI010000019.1"/>
</dbReference>
<dbReference type="GO" id="GO:0071555">
    <property type="term" value="P:cell wall organization"/>
    <property type="evidence" value="ECO:0007669"/>
    <property type="project" value="UniProtKB-KW"/>
</dbReference>
<dbReference type="Pfam" id="PF02618">
    <property type="entry name" value="YceG"/>
    <property type="match status" value="1"/>
</dbReference>
<dbReference type="InterPro" id="IPR003770">
    <property type="entry name" value="MLTG-like"/>
</dbReference>
<dbReference type="Gene3D" id="3.30.160.60">
    <property type="entry name" value="Classic Zinc Finger"/>
    <property type="match status" value="1"/>
</dbReference>
<dbReference type="EMBL" id="JAOANI010000019">
    <property type="protein sequence ID" value="MCT7359755.1"/>
    <property type="molecule type" value="Genomic_DNA"/>
</dbReference>
<comment type="similarity">
    <text evidence="7">Belongs to the transglycosylase MltG family.</text>
</comment>
<keyword evidence="7" id="KW-0997">Cell inner membrane</keyword>
<keyword evidence="5 7" id="KW-0456">Lyase</keyword>
<evidence type="ECO:0000256" key="1">
    <source>
        <dbReference type="ARBA" id="ARBA00022475"/>
    </source>
</evidence>
<keyword evidence="3 7" id="KW-1133">Transmembrane helix</keyword>
<dbReference type="GO" id="GO:0005886">
    <property type="term" value="C:plasma membrane"/>
    <property type="evidence" value="ECO:0007669"/>
    <property type="project" value="UniProtKB-UniRule"/>
</dbReference>
<proteinExistence type="inferred from homology"/>
<comment type="catalytic activity">
    <reaction evidence="7">
        <text>a peptidoglycan chain = a peptidoglycan chain with N-acetyl-1,6-anhydromuramyl-[peptide] at the reducing end + a peptidoglycan chain with N-acetylglucosamine at the non-reducing end.</text>
        <dbReference type="EC" id="4.2.2.29"/>
    </reaction>
</comment>
<dbReference type="NCBIfam" id="TIGR00247">
    <property type="entry name" value="endolytic transglycosylase MltG"/>
    <property type="match status" value="1"/>
</dbReference>
<gene>
    <name evidence="7 8" type="primary">mltG</name>
    <name evidence="8" type="ORF">NYR02_12115</name>
</gene>
<evidence type="ECO:0000256" key="5">
    <source>
        <dbReference type="ARBA" id="ARBA00023239"/>
    </source>
</evidence>
<sequence>MSLSKRLLALSSLTFLLLSATLLAIWQLPTNNEQPVRIEVVSGDTISSLSRRWQADGWLPSALLLRIQARLTGQERVLRVGEYEIPPELSGGELLSFLATASPVTYRVSLIEGLQLRDALTALAQAPRLTQDLTPLTPERVAEVLGLQGNPEGWLYPDTYVYHSGEGVSSVLRQAYQRMRGQLAEAWEQRAADLPYHSPYEALIMASIVEKETGVIAERPVIAGVFVRRMQKNMRLETDPTVIYGLGPQFDGNLRKKHLQDRTNPYNTYRQKGLPPTPIALAGRAALDAALNPAAGDELYFVARGDGSHQFSATLEEHNKAVRKYQIFRRKKDYRSAPAEAAAPES</sequence>
<dbReference type="CDD" id="cd08010">
    <property type="entry name" value="MltG_like"/>
    <property type="match status" value="1"/>
</dbReference>
<dbReference type="EC" id="4.2.2.29" evidence="7"/>
<evidence type="ECO:0000256" key="4">
    <source>
        <dbReference type="ARBA" id="ARBA00023136"/>
    </source>
</evidence>
<dbReference type="GO" id="GO:0009252">
    <property type="term" value="P:peptidoglycan biosynthetic process"/>
    <property type="evidence" value="ECO:0007669"/>
    <property type="project" value="UniProtKB-UniRule"/>
</dbReference>
<organism evidence="8 9">
    <name type="scientific">Thalassolituus pacificus</name>
    <dbReference type="NCBI Taxonomy" id="2975440"/>
    <lineage>
        <taxon>Bacteria</taxon>
        <taxon>Pseudomonadati</taxon>
        <taxon>Pseudomonadota</taxon>
        <taxon>Gammaproteobacteria</taxon>
        <taxon>Oceanospirillales</taxon>
        <taxon>Oceanospirillaceae</taxon>
        <taxon>Thalassolituus</taxon>
    </lineage>
</organism>
<evidence type="ECO:0000256" key="7">
    <source>
        <dbReference type="HAMAP-Rule" id="MF_02065"/>
    </source>
</evidence>
<comment type="caution">
    <text evidence="8">The sequence shown here is derived from an EMBL/GenBank/DDBJ whole genome shotgun (WGS) entry which is preliminary data.</text>
</comment>
<dbReference type="Proteomes" id="UP001147830">
    <property type="component" value="Unassembled WGS sequence"/>
</dbReference>